<dbReference type="Proteomes" id="UP001190700">
    <property type="component" value="Unassembled WGS sequence"/>
</dbReference>
<keyword evidence="1" id="KW-0472">Membrane</keyword>
<evidence type="ECO:0000313" key="3">
    <source>
        <dbReference type="Proteomes" id="UP001190700"/>
    </source>
</evidence>
<keyword evidence="1" id="KW-0812">Transmembrane</keyword>
<feature type="transmembrane region" description="Helical" evidence="1">
    <location>
        <begin position="137"/>
        <end position="157"/>
    </location>
</feature>
<keyword evidence="1" id="KW-1133">Transmembrane helix</keyword>
<accession>A0AAE0H2N8</accession>
<dbReference type="EMBL" id="LGRX02000340">
    <property type="protein sequence ID" value="KAK3288847.1"/>
    <property type="molecule type" value="Genomic_DNA"/>
</dbReference>
<feature type="transmembrane region" description="Helical" evidence="1">
    <location>
        <begin position="188"/>
        <end position="205"/>
    </location>
</feature>
<dbReference type="InterPro" id="IPR041113">
    <property type="entry name" value="Heliorhodopsin"/>
</dbReference>
<evidence type="ECO:0000256" key="1">
    <source>
        <dbReference type="SAM" id="Phobius"/>
    </source>
</evidence>
<comment type="caution">
    <text evidence="2">The sequence shown here is derived from an EMBL/GenBank/DDBJ whole genome shotgun (WGS) entry which is preliminary data.</text>
</comment>
<feature type="transmembrane region" description="Helical" evidence="1">
    <location>
        <begin position="257"/>
        <end position="278"/>
    </location>
</feature>
<feature type="transmembrane region" description="Helical" evidence="1">
    <location>
        <begin position="290"/>
        <end position="309"/>
    </location>
</feature>
<protein>
    <submittedName>
        <fullName evidence="2">Uncharacterized protein</fullName>
    </submittedName>
</protein>
<proteinExistence type="predicted"/>
<sequence>MSTTRFTSPNRNACIQLVIFLAFYIQAVCVAYLTPSGDVSVTIDHAKYSEDGTRVQLERRELFTFNVVSLVYLFLLISAAQHSLQGLHFYLDPWSSKNYRRAFGVNWFRWSDYVITAPTMMVVVGIMNGVFDVVSLMSLFCAIQITIILGVLSDLCATSARARLGDSSADSLPPYDGKEAVRLARANFFVLWAWLIAIGALVLYSRDEDLPTYTTVVAYWIVFYFAIVVWVTRDGGLRLSSTFAKTGEEARKRSRTLFYVAIVPCAYAWTVVFVTFAYALDASEGNPPDFVYSINVVLLVLFLGPFPYVHYASLREQGSDDPAANESLKLRCEAAHAAFGLLSKSALAWMVYWGLRRLQEDVTISTGE</sequence>
<feature type="transmembrane region" description="Helical" evidence="1">
    <location>
        <begin position="12"/>
        <end position="33"/>
    </location>
</feature>
<feature type="transmembrane region" description="Helical" evidence="1">
    <location>
        <begin position="70"/>
        <end position="91"/>
    </location>
</feature>
<dbReference type="AlphaFoldDB" id="A0AAE0H2N8"/>
<gene>
    <name evidence="2" type="ORF">CYMTET_3671</name>
</gene>
<reference evidence="2 3" key="1">
    <citation type="journal article" date="2015" name="Genome Biol. Evol.">
        <title>Comparative Genomics of a Bacterivorous Green Alga Reveals Evolutionary Causalities and Consequences of Phago-Mixotrophic Mode of Nutrition.</title>
        <authorList>
            <person name="Burns J.A."/>
            <person name="Paasch A."/>
            <person name="Narechania A."/>
            <person name="Kim E."/>
        </authorList>
    </citation>
    <scope>NUCLEOTIDE SEQUENCE [LARGE SCALE GENOMIC DNA]</scope>
    <source>
        <strain evidence="2 3">PLY_AMNH</strain>
    </source>
</reference>
<evidence type="ECO:0000313" key="2">
    <source>
        <dbReference type="EMBL" id="KAK3288847.1"/>
    </source>
</evidence>
<feature type="transmembrane region" description="Helical" evidence="1">
    <location>
        <begin position="217"/>
        <end position="236"/>
    </location>
</feature>
<organism evidence="2 3">
    <name type="scientific">Cymbomonas tetramitiformis</name>
    <dbReference type="NCBI Taxonomy" id="36881"/>
    <lineage>
        <taxon>Eukaryota</taxon>
        <taxon>Viridiplantae</taxon>
        <taxon>Chlorophyta</taxon>
        <taxon>Pyramimonadophyceae</taxon>
        <taxon>Pyramimonadales</taxon>
        <taxon>Pyramimonadaceae</taxon>
        <taxon>Cymbomonas</taxon>
    </lineage>
</organism>
<keyword evidence="3" id="KW-1185">Reference proteome</keyword>
<feature type="transmembrane region" description="Helical" evidence="1">
    <location>
        <begin position="112"/>
        <end position="131"/>
    </location>
</feature>
<name>A0AAE0H2N8_9CHLO</name>
<dbReference type="Pfam" id="PF18761">
    <property type="entry name" value="Heliorhodopsin"/>
    <property type="match status" value="2"/>
</dbReference>